<feature type="non-terminal residue" evidence="2">
    <location>
        <position position="175"/>
    </location>
</feature>
<evidence type="ECO:0000256" key="1">
    <source>
        <dbReference type="SAM" id="MobiDB-lite"/>
    </source>
</evidence>
<accession>A0A8B6D9Z6</accession>
<feature type="region of interest" description="Disordered" evidence="1">
    <location>
        <begin position="1"/>
        <end position="95"/>
    </location>
</feature>
<organism evidence="2 3">
    <name type="scientific">Mytilus galloprovincialis</name>
    <name type="common">Mediterranean mussel</name>
    <dbReference type="NCBI Taxonomy" id="29158"/>
    <lineage>
        <taxon>Eukaryota</taxon>
        <taxon>Metazoa</taxon>
        <taxon>Spiralia</taxon>
        <taxon>Lophotrochozoa</taxon>
        <taxon>Mollusca</taxon>
        <taxon>Bivalvia</taxon>
        <taxon>Autobranchia</taxon>
        <taxon>Pteriomorphia</taxon>
        <taxon>Mytilida</taxon>
        <taxon>Mytiloidea</taxon>
        <taxon>Mytilidae</taxon>
        <taxon>Mytilinae</taxon>
        <taxon>Mytilus</taxon>
    </lineage>
</organism>
<evidence type="ECO:0000313" key="3">
    <source>
        <dbReference type="Proteomes" id="UP000596742"/>
    </source>
</evidence>
<keyword evidence="3" id="KW-1185">Reference proteome</keyword>
<gene>
    <name evidence="2" type="ORF">MGAL_10B026143</name>
</gene>
<reference evidence="2" key="1">
    <citation type="submission" date="2018-11" db="EMBL/GenBank/DDBJ databases">
        <authorList>
            <person name="Alioto T."/>
            <person name="Alioto T."/>
        </authorList>
    </citation>
    <scope>NUCLEOTIDE SEQUENCE</scope>
</reference>
<dbReference type="AlphaFoldDB" id="A0A8B6D9Z6"/>
<dbReference type="EMBL" id="UYJE01003003">
    <property type="protein sequence ID" value="VDI15703.1"/>
    <property type="molecule type" value="Genomic_DNA"/>
</dbReference>
<dbReference type="Proteomes" id="UP000596742">
    <property type="component" value="Unassembled WGS sequence"/>
</dbReference>
<proteinExistence type="predicted"/>
<feature type="compositionally biased region" description="Basic and acidic residues" evidence="1">
    <location>
        <begin position="59"/>
        <end position="86"/>
    </location>
</feature>
<name>A0A8B6D9Z6_MYTGA</name>
<feature type="compositionally biased region" description="Basic residues" evidence="1">
    <location>
        <begin position="1"/>
        <end position="22"/>
    </location>
</feature>
<comment type="caution">
    <text evidence="2">The sequence shown here is derived from an EMBL/GenBank/DDBJ whole genome shotgun (WGS) entry which is preliminary data.</text>
</comment>
<protein>
    <submittedName>
        <fullName evidence="2">Uncharacterized protein</fullName>
    </submittedName>
</protein>
<sequence length="175" mass="20555">MNKRQKCRTKSKIIGQKAKRTKSNGQKAKVSDKKQKFRTKSKTDKKQRTKSKSFGQKAKVSDKRQNGQKATDKKQKYDHFEDKLTPEEEEEVTREKKIKQAAFAVLSKRDSELQKIREGEFAAKKPKLMTQEEQDRAFKNYMKMFYDKPRLTIPPDDPFPSDTASDYLRRGEIDE</sequence>
<feature type="region of interest" description="Disordered" evidence="1">
    <location>
        <begin position="150"/>
        <end position="175"/>
    </location>
</feature>
<dbReference type="OrthoDB" id="10616172at2759"/>
<evidence type="ECO:0000313" key="2">
    <source>
        <dbReference type="EMBL" id="VDI15703.1"/>
    </source>
</evidence>